<dbReference type="GO" id="GO:0007091">
    <property type="term" value="P:metaphase/anaphase transition of mitotic cell cycle"/>
    <property type="evidence" value="ECO:0007669"/>
    <property type="project" value="TreeGrafter"/>
</dbReference>
<reference evidence="9 10" key="1">
    <citation type="submission" date="2023-12" db="EMBL/GenBank/DDBJ databases">
        <title>A high-quality genome assembly for Dillenia turbinata (Dilleniales).</title>
        <authorList>
            <person name="Chanderbali A."/>
        </authorList>
    </citation>
    <scope>NUCLEOTIDE SEQUENCE [LARGE SCALE GENOMIC DNA]</scope>
    <source>
        <strain evidence="9">LSX21</strain>
        <tissue evidence="9">Leaf</tissue>
    </source>
</reference>
<keyword evidence="5" id="KW-0131">Cell cycle</keyword>
<dbReference type="InterPro" id="IPR036388">
    <property type="entry name" value="WH-like_DNA-bd_sf"/>
</dbReference>
<dbReference type="Pfam" id="PF25773">
    <property type="entry name" value="TPR_ANAPC2"/>
    <property type="match status" value="1"/>
</dbReference>
<dbReference type="FunFam" id="1.20.1310.10:FF:000032">
    <property type="entry name" value="Anaphase-promoting complex subunit 2"/>
    <property type="match status" value="1"/>
</dbReference>
<gene>
    <name evidence="9" type="ORF">RJ641_012501</name>
</gene>
<dbReference type="FunFam" id="1.10.10.10:FF:000331">
    <property type="entry name" value="Anaphase-promoting complex subunit 2"/>
    <property type="match status" value="1"/>
</dbReference>
<keyword evidence="4" id="KW-0833">Ubl conjugation pathway</keyword>
<accession>A0AAN8UZB4</accession>
<evidence type="ECO:0000256" key="5">
    <source>
        <dbReference type="ARBA" id="ARBA00023306"/>
    </source>
</evidence>
<dbReference type="InterPro" id="IPR057975">
    <property type="entry name" value="TPR_ANAPC2"/>
</dbReference>
<dbReference type="GO" id="GO:0006511">
    <property type="term" value="P:ubiquitin-dependent protein catabolic process"/>
    <property type="evidence" value="ECO:0007669"/>
    <property type="project" value="InterPro"/>
</dbReference>
<dbReference type="Gene3D" id="3.30.230.130">
    <property type="entry name" value="Cullin, Chain C, Domain 2"/>
    <property type="match status" value="1"/>
</dbReference>
<dbReference type="Gene3D" id="1.20.1310.10">
    <property type="entry name" value="Cullin Repeats"/>
    <property type="match status" value="1"/>
</dbReference>
<name>A0AAN8UZB4_9MAGN</name>
<dbReference type="InterPro" id="IPR036317">
    <property type="entry name" value="Cullin_homology_sf"/>
</dbReference>
<feature type="region of interest" description="Disordered" evidence="7">
    <location>
        <begin position="530"/>
        <end position="549"/>
    </location>
</feature>
<proteinExistence type="inferred from homology"/>
<dbReference type="AlphaFoldDB" id="A0AAN8UZB4"/>
<dbReference type="PANTHER" id="PTHR45957">
    <property type="entry name" value="ANAPHASE-PROMOTING COMPLEX SUBUNIT 2"/>
    <property type="match status" value="1"/>
</dbReference>
<keyword evidence="2" id="KW-0132">Cell division</keyword>
<comment type="caution">
    <text evidence="9">The sequence shown here is derived from an EMBL/GenBank/DDBJ whole genome shotgun (WGS) entry which is preliminary data.</text>
</comment>
<dbReference type="Pfam" id="PF08672">
    <property type="entry name" value="ANAPC2"/>
    <property type="match status" value="1"/>
</dbReference>
<dbReference type="Gene3D" id="1.10.10.10">
    <property type="entry name" value="Winged helix-like DNA-binding domain superfamily/Winged helix DNA-binding domain"/>
    <property type="match status" value="1"/>
</dbReference>
<dbReference type="InterPro" id="IPR016158">
    <property type="entry name" value="Cullin_homology"/>
</dbReference>
<dbReference type="InterPro" id="IPR014786">
    <property type="entry name" value="ANAPC2_C"/>
</dbReference>
<dbReference type="InterPro" id="IPR036390">
    <property type="entry name" value="WH_DNA-bd_sf"/>
</dbReference>
<dbReference type="PANTHER" id="PTHR45957:SF1">
    <property type="entry name" value="ANAPHASE-PROMOTING COMPLEX SUBUNIT 2"/>
    <property type="match status" value="1"/>
</dbReference>
<evidence type="ECO:0000256" key="1">
    <source>
        <dbReference type="ARBA" id="ARBA00016068"/>
    </source>
</evidence>
<keyword evidence="10" id="KW-1185">Reference proteome</keyword>
<dbReference type="SUPFAM" id="SSF46785">
    <property type="entry name" value="Winged helix' DNA-binding domain"/>
    <property type="match status" value="1"/>
</dbReference>
<dbReference type="InterPro" id="IPR044554">
    <property type="entry name" value="ANAPC2"/>
</dbReference>
<dbReference type="Pfam" id="PF26557">
    <property type="entry name" value="Cullin_AB"/>
    <property type="match status" value="1"/>
</dbReference>
<dbReference type="GO" id="GO:0031625">
    <property type="term" value="F:ubiquitin protein ligase binding"/>
    <property type="evidence" value="ECO:0007669"/>
    <property type="project" value="InterPro"/>
</dbReference>
<dbReference type="EMBL" id="JBAMMX010000019">
    <property type="protein sequence ID" value="KAK6921994.1"/>
    <property type="molecule type" value="Genomic_DNA"/>
</dbReference>
<dbReference type="SMART" id="SM01013">
    <property type="entry name" value="APC2"/>
    <property type="match status" value="1"/>
</dbReference>
<dbReference type="GO" id="GO:0051301">
    <property type="term" value="P:cell division"/>
    <property type="evidence" value="ECO:0007669"/>
    <property type="project" value="UniProtKB-KW"/>
</dbReference>
<evidence type="ECO:0000256" key="6">
    <source>
        <dbReference type="PROSITE-ProRule" id="PRU00330"/>
    </source>
</evidence>
<dbReference type="InterPro" id="IPR059120">
    <property type="entry name" value="Cullin-like_AB"/>
</dbReference>
<dbReference type="PROSITE" id="PS50069">
    <property type="entry name" value="CULLIN_2"/>
    <property type="match status" value="1"/>
</dbReference>
<evidence type="ECO:0000256" key="4">
    <source>
        <dbReference type="ARBA" id="ARBA00022786"/>
    </source>
</evidence>
<dbReference type="SMART" id="SM00182">
    <property type="entry name" value="CULLIN"/>
    <property type="match status" value="1"/>
</dbReference>
<evidence type="ECO:0000256" key="3">
    <source>
        <dbReference type="ARBA" id="ARBA00022776"/>
    </source>
</evidence>
<keyword evidence="3" id="KW-0498">Mitosis</keyword>
<dbReference type="GO" id="GO:0070979">
    <property type="term" value="P:protein K11-linked ubiquitination"/>
    <property type="evidence" value="ECO:0007669"/>
    <property type="project" value="TreeGrafter"/>
</dbReference>
<comment type="similarity">
    <text evidence="6">Belongs to the cullin family.</text>
</comment>
<dbReference type="SUPFAM" id="SSF75632">
    <property type="entry name" value="Cullin homology domain"/>
    <property type="match status" value="1"/>
</dbReference>
<protein>
    <recommendedName>
        <fullName evidence="1">Anaphase-promoting complex subunit 2</fullName>
    </recommendedName>
</protein>
<evidence type="ECO:0000259" key="8">
    <source>
        <dbReference type="PROSITE" id="PS50069"/>
    </source>
</evidence>
<evidence type="ECO:0000313" key="10">
    <source>
        <dbReference type="Proteomes" id="UP001370490"/>
    </source>
</evidence>
<dbReference type="Proteomes" id="UP001370490">
    <property type="component" value="Unassembled WGS sequence"/>
</dbReference>
<organism evidence="9 10">
    <name type="scientific">Dillenia turbinata</name>
    <dbReference type="NCBI Taxonomy" id="194707"/>
    <lineage>
        <taxon>Eukaryota</taxon>
        <taxon>Viridiplantae</taxon>
        <taxon>Streptophyta</taxon>
        <taxon>Embryophyta</taxon>
        <taxon>Tracheophyta</taxon>
        <taxon>Spermatophyta</taxon>
        <taxon>Magnoliopsida</taxon>
        <taxon>eudicotyledons</taxon>
        <taxon>Gunneridae</taxon>
        <taxon>Pentapetalae</taxon>
        <taxon>Dilleniales</taxon>
        <taxon>Dilleniaceae</taxon>
        <taxon>Dillenia</taxon>
    </lineage>
</organism>
<dbReference type="GO" id="GO:0005680">
    <property type="term" value="C:anaphase-promoting complex"/>
    <property type="evidence" value="ECO:0007669"/>
    <property type="project" value="TreeGrafter"/>
</dbReference>
<sequence>METMSSSISSSPFDQNLGLLDSIGEEGIDEIIQSWKGFCSSTASLLNGNGDLSVGSEFVAHVHSLCKYGLDSLAKDHFLCALEETFERNGSSNFWQHFDAYSHVSARELENNQIQVAGIEQVLCKSLEEISLEKHYQEKCLLMLAHALQSHQESVLEGRPDSNVERVYLFSKYQLMVSSVLMTTLPRHFPEILHWYFKEKLEELSKIMSGDSEDSDECQDRDEMDLDEKSKLLRRSGEMEIDACYQSKKFSENNKLVKNIGKVVSDLRSLGFTSMTEDAYASAIFLLLKAKVHDLAGDDYRNSVLESIKEWIHDVPLQFLNALLSYLGDLVAYDRPSSGLKSPFASHPTAHSPGIDTSSQGIIRWKLRLEYFAYETLQDLRIAKLFEIIVDYPDSSPAIEDLKQCLEYTGQHSKLVDSFISALRYRLLTAGASTNDILHQYVSTIKALRTIDPAGVFLEAVGEPIRDYLRRRKDTIKCIVTLLTDGSGGNTNGSGNPGDSLLEELNRDEENQENIGPDDDRNIDDKQAWSNTESWEPDPVEADPQKGSRNGRKVDILGMIVGIIGSKDQLVNEYRVMLAEKLLNRTDYDIDAEIRTLELLKIHFGESSMQKCEIMLNDLIDSKRTNTNIKATMKMSQTGTEQVETAVSLDILDATIISTNFWPPIQEEALIVPGEVDELLSDYAKRYSEIKTPRKLLWKKNLGMVKLELEFEDRAVQFTVSPVHAAIIMQFQDQNSWTAKNLAAAVGLSVDALSRRMNFWISKGIIAETQKPDSHELTFSLVDGMVDSGKSGIGGGHCEELLLGEEDGDRSVASVEDQLRKEMTVYEKFILGMLTNFGSMALERIHNTLKMFCVADPAYDKSLQQLQSFLSGLVSEEKLELRDGMYLLKNNLNEK</sequence>
<evidence type="ECO:0000256" key="7">
    <source>
        <dbReference type="SAM" id="MobiDB-lite"/>
    </source>
</evidence>
<feature type="domain" description="Cullin family profile" evidence="8">
    <location>
        <begin position="559"/>
        <end position="761"/>
    </location>
</feature>
<evidence type="ECO:0000313" key="9">
    <source>
        <dbReference type="EMBL" id="KAK6921994.1"/>
    </source>
</evidence>
<evidence type="ECO:0000256" key="2">
    <source>
        <dbReference type="ARBA" id="ARBA00022618"/>
    </source>
</evidence>